<keyword evidence="1" id="KW-0472">Membrane</keyword>
<sequence>MKSVLFFRNSVLFFPQIQCLPFYFSVCCVLWSNTILSSKNASKSMNS</sequence>
<feature type="transmembrane region" description="Helical" evidence="1">
    <location>
        <begin position="12"/>
        <end position="36"/>
    </location>
</feature>
<dbReference type="EMBL" id="GBXM01086233">
    <property type="protein sequence ID" value="JAH22344.1"/>
    <property type="molecule type" value="Transcribed_RNA"/>
</dbReference>
<name>A0A0E9QZS4_ANGAN</name>
<organism evidence="2">
    <name type="scientific">Anguilla anguilla</name>
    <name type="common">European freshwater eel</name>
    <name type="synonym">Muraena anguilla</name>
    <dbReference type="NCBI Taxonomy" id="7936"/>
    <lineage>
        <taxon>Eukaryota</taxon>
        <taxon>Metazoa</taxon>
        <taxon>Chordata</taxon>
        <taxon>Craniata</taxon>
        <taxon>Vertebrata</taxon>
        <taxon>Euteleostomi</taxon>
        <taxon>Actinopterygii</taxon>
        <taxon>Neopterygii</taxon>
        <taxon>Teleostei</taxon>
        <taxon>Anguilliformes</taxon>
        <taxon>Anguillidae</taxon>
        <taxon>Anguilla</taxon>
    </lineage>
</organism>
<accession>A0A0E9QZS4</accession>
<evidence type="ECO:0000256" key="1">
    <source>
        <dbReference type="SAM" id="Phobius"/>
    </source>
</evidence>
<proteinExistence type="predicted"/>
<evidence type="ECO:0000313" key="2">
    <source>
        <dbReference type="EMBL" id="JAH22344.1"/>
    </source>
</evidence>
<keyword evidence="1" id="KW-1133">Transmembrane helix</keyword>
<dbReference type="AlphaFoldDB" id="A0A0E9QZS4"/>
<reference evidence="2" key="1">
    <citation type="submission" date="2014-11" db="EMBL/GenBank/DDBJ databases">
        <authorList>
            <person name="Amaro Gonzalez C."/>
        </authorList>
    </citation>
    <scope>NUCLEOTIDE SEQUENCE</scope>
</reference>
<protein>
    <submittedName>
        <fullName evidence="2">Uncharacterized protein</fullName>
    </submittedName>
</protein>
<reference evidence="2" key="2">
    <citation type="journal article" date="2015" name="Fish Shellfish Immunol.">
        <title>Early steps in the European eel (Anguilla anguilla)-Vibrio vulnificus interaction in the gills: Role of the RtxA13 toxin.</title>
        <authorList>
            <person name="Callol A."/>
            <person name="Pajuelo D."/>
            <person name="Ebbesson L."/>
            <person name="Teles M."/>
            <person name="MacKenzie S."/>
            <person name="Amaro C."/>
        </authorList>
    </citation>
    <scope>NUCLEOTIDE SEQUENCE</scope>
</reference>
<keyword evidence="1" id="KW-0812">Transmembrane</keyword>